<dbReference type="RefSeq" id="XP_006674018.1">
    <property type="nucleotide sequence ID" value="XM_006673955.1"/>
</dbReference>
<dbReference type="OrthoDB" id="3889489at2759"/>
<feature type="signal peptide" evidence="1">
    <location>
        <begin position="1"/>
        <end position="20"/>
    </location>
</feature>
<proteinExistence type="predicted"/>
<dbReference type="Pfam" id="PF14099">
    <property type="entry name" value="Polysacc_lyase"/>
    <property type="match status" value="1"/>
</dbReference>
<protein>
    <submittedName>
        <fullName evidence="2">Integral membrane protein</fullName>
    </submittedName>
</protein>
<name>G3JSI1_CORMM</name>
<dbReference type="Gene3D" id="2.60.120.200">
    <property type="match status" value="1"/>
</dbReference>
<sequence>MVALKTFVFGAIALAEVVAGKRLFYNSGVLKGWDFVRAEHLGNITEDKEFSYRSGKSLKVTQKYDIHFHNHYYTSVERNDGHSRNDERYYGLLFRLADNWEPVNQSMTIAYFESHRAGRKNCGQHQLVGNSIWIKDRTLKARVIGGHFAGKNCKLKETELPDLGEVTPGKWHKLIFHAKWRSDNSGQFSAWLDGKKTVDKKKVHTTVAGPWHFQFRVGLWPHSWHDEGRMEGTQTIREAWFDEISIGQQFKDVDPDMW</sequence>
<dbReference type="GeneID" id="18170824"/>
<evidence type="ECO:0000313" key="2">
    <source>
        <dbReference type="EMBL" id="EGX88773.1"/>
    </source>
</evidence>
<feature type="chain" id="PRO_5003446447" evidence="1">
    <location>
        <begin position="21"/>
        <end position="258"/>
    </location>
</feature>
<gene>
    <name evidence="2" type="ORF">CCM_08819</name>
</gene>
<organism evidence="2 3">
    <name type="scientific">Cordyceps militaris (strain CM01)</name>
    <name type="common">Caterpillar fungus</name>
    <dbReference type="NCBI Taxonomy" id="983644"/>
    <lineage>
        <taxon>Eukaryota</taxon>
        <taxon>Fungi</taxon>
        <taxon>Dikarya</taxon>
        <taxon>Ascomycota</taxon>
        <taxon>Pezizomycotina</taxon>
        <taxon>Sordariomycetes</taxon>
        <taxon>Hypocreomycetidae</taxon>
        <taxon>Hypocreales</taxon>
        <taxon>Cordycipitaceae</taxon>
        <taxon>Cordyceps</taxon>
    </lineage>
</organism>
<dbReference type="Proteomes" id="UP000001610">
    <property type="component" value="Unassembled WGS sequence"/>
</dbReference>
<dbReference type="eggNOG" id="ENOG502SKY0">
    <property type="taxonomic scope" value="Eukaryota"/>
</dbReference>
<dbReference type="EMBL" id="JH126405">
    <property type="protein sequence ID" value="EGX88773.1"/>
    <property type="molecule type" value="Genomic_DNA"/>
</dbReference>
<dbReference type="AlphaFoldDB" id="G3JSI1"/>
<keyword evidence="1" id="KW-0732">Signal</keyword>
<accession>G3JSI1</accession>
<evidence type="ECO:0000313" key="3">
    <source>
        <dbReference type="Proteomes" id="UP000001610"/>
    </source>
</evidence>
<dbReference type="HOGENOM" id="CLU_090719_0_0_1"/>
<keyword evidence="3" id="KW-1185">Reference proteome</keyword>
<reference evidence="2 3" key="1">
    <citation type="journal article" date="2011" name="Genome Biol.">
        <title>Genome sequence of the insect pathogenic fungus Cordyceps militaris, a valued traditional Chinese medicine.</title>
        <authorList>
            <person name="Zheng P."/>
            <person name="Xia Y."/>
            <person name="Xiao G."/>
            <person name="Xiong C."/>
            <person name="Hu X."/>
            <person name="Zhang S."/>
            <person name="Zheng H."/>
            <person name="Huang Y."/>
            <person name="Zhou Y."/>
            <person name="Wang S."/>
            <person name="Zhao G.P."/>
            <person name="Liu X."/>
            <person name="St Leger R.J."/>
            <person name="Wang C."/>
        </authorList>
    </citation>
    <scope>NUCLEOTIDE SEQUENCE [LARGE SCALE GENOMIC DNA]</scope>
    <source>
        <strain evidence="2 3">CM01</strain>
    </source>
</reference>
<evidence type="ECO:0000256" key="1">
    <source>
        <dbReference type="SAM" id="SignalP"/>
    </source>
</evidence>
<dbReference type="VEuPathDB" id="FungiDB:CCM_08819"/>
<dbReference type="InterPro" id="IPR025975">
    <property type="entry name" value="Polysacc_lyase"/>
</dbReference>
<dbReference type="KEGG" id="cmt:CCM_08819"/>
<dbReference type="InParanoid" id="G3JSI1"/>
<dbReference type="OMA" id="CDDYMPS"/>